<keyword evidence="2" id="KW-0488">Methylation</keyword>
<dbReference type="CDD" id="cd19411">
    <property type="entry name" value="MCP2201-like_sensor"/>
    <property type="match status" value="1"/>
</dbReference>
<feature type="domain" description="HAMP" evidence="6">
    <location>
        <begin position="213"/>
        <end position="265"/>
    </location>
</feature>
<dbReference type="STRING" id="1247936.BN2475_860019"/>
<protein>
    <submittedName>
        <fullName evidence="7">Methyl-accepting chemotaxis protein</fullName>
    </submittedName>
</protein>
<dbReference type="InterPro" id="IPR004090">
    <property type="entry name" value="Chemotax_Me-accpt_rcpt"/>
</dbReference>
<dbReference type="Pfam" id="PF00015">
    <property type="entry name" value="MCPsignal"/>
    <property type="match status" value="1"/>
</dbReference>
<dbReference type="PROSITE" id="PS50111">
    <property type="entry name" value="CHEMOTAXIS_TRANSDUC_2"/>
    <property type="match status" value="1"/>
</dbReference>
<dbReference type="SMART" id="SM00304">
    <property type="entry name" value="HAMP"/>
    <property type="match status" value="1"/>
</dbReference>
<evidence type="ECO:0000313" key="7">
    <source>
        <dbReference type="EMBL" id="SIT47950.1"/>
    </source>
</evidence>
<dbReference type="Gene3D" id="1.10.287.950">
    <property type="entry name" value="Methyl-accepting chemotaxis protein"/>
    <property type="match status" value="1"/>
</dbReference>
<dbReference type="SMART" id="SM00283">
    <property type="entry name" value="MA"/>
    <property type="match status" value="1"/>
</dbReference>
<proteinExistence type="inferred from homology"/>
<feature type="domain" description="Methyl-accepting transducer" evidence="5">
    <location>
        <begin position="270"/>
        <end position="499"/>
    </location>
</feature>
<comment type="similarity">
    <text evidence="3">Belongs to the methyl-accepting chemotaxis (MCP) protein family.</text>
</comment>
<gene>
    <name evidence="7" type="primary">tar</name>
    <name evidence="7" type="ORF">BN2475_860019</name>
</gene>
<dbReference type="SUPFAM" id="SSF58104">
    <property type="entry name" value="Methyl-accepting chemotaxis protein (MCP) signaling domain"/>
    <property type="match status" value="1"/>
</dbReference>
<dbReference type="AlphaFoldDB" id="A0A1N7SKN7"/>
<dbReference type="InterPro" id="IPR051310">
    <property type="entry name" value="MCP_chemotaxis"/>
</dbReference>
<dbReference type="GO" id="GO:0004888">
    <property type="term" value="F:transmembrane signaling receptor activity"/>
    <property type="evidence" value="ECO:0007669"/>
    <property type="project" value="InterPro"/>
</dbReference>
<dbReference type="GO" id="GO:0006935">
    <property type="term" value="P:chemotaxis"/>
    <property type="evidence" value="ECO:0007669"/>
    <property type="project" value="InterPro"/>
</dbReference>
<dbReference type="CDD" id="cd11386">
    <property type="entry name" value="MCP_signal"/>
    <property type="match status" value="1"/>
</dbReference>
<evidence type="ECO:0000256" key="1">
    <source>
        <dbReference type="ARBA" id="ARBA00004370"/>
    </source>
</evidence>
<dbReference type="PROSITE" id="PS50885">
    <property type="entry name" value="HAMP"/>
    <property type="match status" value="1"/>
</dbReference>
<keyword evidence="4" id="KW-0807">Transducer</keyword>
<dbReference type="PANTHER" id="PTHR43531:SF14">
    <property type="entry name" value="METHYL-ACCEPTING CHEMOTAXIS PROTEIN I-RELATED"/>
    <property type="match status" value="1"/>
</dbReference>
<dbReference type="InterPro" id="IPR004089">
    <property type="entry name" value="MCPsignal_dom"/>
</dbReference>
<dbReference type="EMBL" id="CYGX02000086">
    <property type="protein sequence ID" value="SIT47950.1"/>
    <property type="molecule type" value="Genomic_DNA"/>
</dbReference>
<evidence type="ECO:0000256" key="2">
    <source>
        <dbReference type="ARBA" id="ARBA00022481"/>
    </source>
</evidence>
<sequence length="524" mass="56546">MSKMNNLKIGVRLSAAFGLLIALLIAISVLAATQLRAASQRTQELVNETYLKAELAHQLKDYANFTARQMRRALLARDSDEVTKDLEQVEQTRSKYEPVVKRLDALIHFTEGRKLFDEMKAVQLRYRDTRDKVVDLTRQGQQHQAIDLMFGDLRKEQQTYFDAIDNLVKFQTDLMLQSGNDAAAAARGATLTIAGTALAAIVLGIICSFAITRSVAEPARAAVESANRVADGDLTARIEARTDDEMGQLMQALQKMNGRLAQVIGGVRTSVETINSAASQIASENASLANRTEQQAASLEQTAASMTQLTETVKQNADNAHEAKALATNASGIADMGHSAVQKMLGTIGRVNESAAEISEITSLIEGIAFQTNILALNAAVEAARAGEQGRGFAVVASEVRSLAQRSSAAAKEIKEIIETSVGMIQDSARQASEVGASVEQIKQAVRKVLEIVAEISTASEQQTDGIDQVHTAVNQLDHMTQQNATLVEESAAAARSLEEQAIELRTAISIFKVNSTLPDLRDT</sequence>
<dbReference type="CDD" id="cd06225">
    <property type="entry name" value="HAMP"/>
    <property type="match status" value="1"/>
</dbReference>
<evidence type="ECO:0000256" key="4">
    <source>
        <dbReference type="PROSITE-ProRule" id="PRU00284"/>
    </source>
</evidence>
<dbReference type="Pfam" id="PF00672">
    <property type="entry name" value="HAMP"/>
    <property type="match status" value="1"/>
</dbReference>
<comment type="subcellular location">
    <subcellularLocation>
        <location evidence="1">Membrane</location>
    </subcellularLocation>
</comment>
<dbReference type="GO" id="GO:0007165">
    <property type="term" value="P:signal transduction"/>
    <property type="evidence" value="ECO:0007669"/>
    <property type="project" value="UniProtKB-KW"/>
</dbReference>
<dbReference type="InterPro" id="IPR047347">
    <property type="entry name" value="YvaQ-like_sensor"/>
</dbReference>
<dbReference type="FunFam" id="1.10.287.950:FF:000001">
    <property type="entry name" value="Methyl-accepting chemotaxis sensory transducer"/>
    <property type="match status" value="1"/>
</dbReference>
<dbReference type="InterPro" id="IPR024478">
    <property type="entry name" value="HlyB_4HB_MCP"/>
</dbReference>
<dbReference type="Pfam" id="PF12729">
    <property type="entry name" value="4HB_MCP_1"/>
    <property type="match status" value="1"/>
</dbReference>
<dbReference type="Gene3D" id="6.10.340.10">
    <property type="match status" value="1"/>
</dbReference>
<dbReference type="GO" id="GO:0005886">
    <property type="term" value="C:plasma membrane"/>
    <property type="evidence" value="ECO:0007669"/>
    <property type="project" value="TreeGrafter"/>
</dbReference>
<reference evidence="7 8" key="1">
    <citation type="submission" date="2016-12" db="EMBL/GenBank/DDBJ databases">
        <authorList>
            <person name="Song W.-J."/>
            <person name="Kurnit D.M."/>
        </authorList>
    </citation>
    <scope>NUCLEOTIDE SEQUENCE [LARGE SCALE GENOMIC DNA]</scope>
    <source>
        <strain evidence="7 8">STM7296</strain>
    </source>
</reference>
<name>A0A1N7SKN7_9BURK</name>
<organism evidence="7 8">
    <name type="scientific">Paraburkholderia ribeironis</name>
    <dbReference type="NCBI Taxonomy" id="1247936"/>
    <lineage>
        <taxon>Bacteria</taxon>
        <taxon>Pseudomonadati</taxon>
        <taxon>Pseudomonadota</taxon>
        <taxon>Betaproteobacteria</taxon>
        <taxon>Burkholderiales</taxon>
        <taxon>Burkholderiaceae</taxon>
        <taxon>Paraburkholderia</taxon>
    </lineage>
</organism>
<evidence type="ECO:0000313" key="8">
    <source>
        <dbReference type="Proteomes" id="UP000187012"/>
    </source>
</evidence>
<keyword evidence="8" id="KW-1185">Reference proteome</keyword>
<evidence type="ECO:0000256" key="3">
    <source>
        <dbReference type="ARBA" id="ARBA00029447"/>
    </source>
</evidence>
<dbReference type="PANTHER" id="PTHR43531">
    <property type="entry name" value="PROTEIN ICFG"/>
    <property type="match status" value="1"/>
</dbReference>
<dbReference type="PRINTS" id="PR00260">
    <property type="entry name" value="CHEMTRNSDUCR"/>
</dbReference>
<evidence type="ECO:0000259" key="5">
    <source>
        <dbReference type="PROSITE" id="PS50111"/>
    </source>
</evidence>
<dbReference type="InterPro" id="IPR003660">
    <property type="entry name" value="HAMP_dom"/>
</dbReference>
<accession>A0A1N7SKN7</accession>
<dbReference type="Proteomes" id="UP000187012">
    <property type="component" value="Unassembled WGS sequence"/>
</dbReference>
<evidence type="ECO:0000259" key="6">
    <source>
        <dbReference type="PROSITE" id="PS50885"/>
    </source>
</evidence>